<dbReference type="Proteomes" id="UP000494269">
    <property type="component" value="Unassembled WGS sequence"/>
</dbReference>
<dbReference type="EMBL" id="CADIJQ010000003">
    <property type="protein sequence ID" value="CAB3703881.1"/>
    <property type="molecule type" value="Genomic_DNA"/>
</dbReference>
<feature type="domain" description="FecR N-terminal" evidence="3">
    <location>
        <begin position="23"/>
        <end position="60"/>
    </location>
</feature>
<dbReference type="AlphaFoldDB" id="A0A6S7A0K0"/>
<dbReference type="Gene3D" id="2.60.120.1440">
    <property type="match status" value="1"/>
</dbReference>
<dbReference type="GO" id="GO:0016989">
    <property type="term" value="F:sigma factor antagonist activity"/>
    <property type="evidence" value="ECO:0007669"/>
    <property type="project" value="TreeGrafter"/>
</dbReference>
<evidence type="ECO:0008006" key="6">
    <source>
        <dbReference type="Google" id="ProtNLM"/>
    </source>
</evidence>
<evidence type="ECO:0000256" key="1">
    <source>
        <dbReference type="SAM" id="MobiDB-lite"/>
    </source>
</evidence>
<keyword evidence="5" id="KW-1185">Reference proteome</keyword>
<accession>A0A6S7A0K0</accession>
<dbReference type="InterPro" id="IPR032623">
    <property type="entry name" value="FecR_N"/>
</dbReference>
<dbReference type="PANTHER" id="PTHR30273">
    <property type="entry name" value="PERIPLASMIC SIGNAL SENSOR AND SIGMA FACTOR ACTIVATOR FECR-RELATED"/>
    <property type="match status" value="1"/>
</dbReference>
<dbReference type="Pfam" id="PF04773">
    <property type="entry name" value="FecR"/>
    <property type="match status" value="1"/>
</dbReference>
<dbReference type="Gene3D" id="3.55.50.30">
    <property type="match status" value="1"/>
</dbReference>
<evidence type="ECO:0000259" key="2">
    <source>
        <dbReference type="Pfam" id="PF04773"/>
    </source>
</evidence>
<dbReference type="Pfam" id="PF16220">
    <property type="entry name" value="DUF4880"/>
    <property type="match status" value="1"/>
</dbReference>
<reference evidence="4 5" key="1">
    <citation type="submission" date="2020-04" db="EMBL/GenBank/DDBJ databases">
        <authorList>
            <person name="De Canck E."/>
        </authorList>
    </citation>
    <scope>NUCLEOTIDE SEQUENCE [LARGE SCALE GENOMIC DNA]</scope>
    <source>
        <strain evidence="4 5">LMG 3441</strain>
    </source>
</reference>
<proteinExistence type="predicted"/>
<organism evidence="4 5">
    <name type="scientific">Achromobacter kerstersii</name>
    <dbReference type="NCBI Taxonomy" id="1353890"/>
    <lineage>
        <taxon>Bacteria</taxon>
        <taxon>Pseudomonadati</taxon>
        <taxon>Pseudomonadota</taxon>
        <taxon>Betaproteobacteria</taxon>
        <taxon>Burkholderiales</taxon>
        <taxon>Alcaligenaceae</taxon>
        <taxon>Achromobacter</taxon>
    </lineage>
</organism>
<feature type="region of interest" description="Disordered" evidence="1">
    <location>
        <begin position="1"/>
        <end position="21"/>
    </location>
</feature>
<gene>
    <name evidence="4" type="ORF">LMG3441_02723</name>
</gene>
<dbReference type="PANTHER" id="PTHR30273:SF2">
    <property type="entry name" value="PROTEIN FECR"/>
    <property type="match status" value="1"/>
</dbReference>
<feature type="domain" description="FecR protein" evidence="2">
    <location>
        <begin position="129"/>
        <end position="220"/>
    </location>
</feature>
<protein>
    <recommendedName>
        <fullName evidence="6">Protein FecR</fullName>
    </recommendedName>
</protein>
<dbReference type="InterPro" id="IPR006860">
    <property type="entry name" value="FecR"/>
</dbReference>
<name>A0A6S7A0K0_9BURK</name>
<evidence type="ECO:0000313" key="5">
    <source>
        <dbReference type="Proteomes" id="UP000494269"/>
    </source>
</evidence>
<sequence>MRPTEPASMTDSGPRPTFDDPRDAAAFWYARARSGRMSDADQQAFDSWLREAPAHAREYALLDEVWRDTLAVPADRLRALAREPEAAAAPARRLPQWANIALAGGVALAIGVTMAPLMQNTAPTYESALSSAHGERRQVALADDSVLELNTDTQANVRFYPDRREVDLTAGEITFSVKADASRPFIVKTGDAQIRVTGTRFNVRRHGDATDVAVLSGAVEVKPAGMRFWQRAALTPGQGLTASRSSLGAPHAVDTSTLTAWHQGRIVFNNTPLVDAVAEMNRYAPYAIRLADGGWDKVRIAGAISIDQPASFLELLPRIAPVRIEAEGDKRYVVKAR</sequence>
<evidence type="ECO:0000259" key="3">
    <source>
        <dbReference type="Pfam" id="PF16220"/>
    </source>
</evidence>
<evidence type="ECO:0000313" key="4">
    <source>
        <dbReference type="EMBL" id="CAB3703881.1"/>
    </source>
</evidence>
<dbReference type="PIRSF" id="PIRSF018266">
    <property type="entry name" value="FecR"/>
    <property type="match status" value="1"/>
</dbReference>
<dbReference type="InterPro" id="IPR012373">
    <property type="entry name" value="Ferrdict_sens_TM"/>
</dbReference>